<dbReference type="Proteomes" id="UP001057402">
    <property type="component" value="Chromosome 4"/>
</dbReference>
<gene>
    <name evidence="1" type="ORF">MLD38_012738</name>
</gene>
<evidence type="ECO:0000313" key="1">
    <source>
        <dbReference type="EMBL" id="KAI4374786.1"/>
    </source>
</evidence>
<comment type="caution">
    <text evidence="1">The sequence shown here is derived from an EMBL/GenBank/DDBJ whole genome shotgun (WGS) entry which is preliminary data.</text>
</comment>
<sequence length="105" mass="11954">MSHGFCWSGGQYIFSHLAKQRNPAKFQLVGSGLDVEGGHSWFCSLTKMAYWNQGIDQMSKLGKSDWISTWKHPSNVWNWLCPKPQTTLLSHTRVFVLSFFSLNGS</sequence>
<accession>A0ACB9R945</accession>
<reference evidence="2" key="1">
    <citation type="journal article" date="2023" name="Front. Plant Sci.">
        <title>Chromosomal-level genome assembly of Melastoma candidum provides insights into trichome evolution.</title>
        <authorList>
            <person name="Zhong Y."/>
            <person name="Wu W."/>
            <person name="Sun C."/>
            <person name="Zou P."/>
            <person name="Liu Y."/>
            <person name="Dai S."/>
            <person name="Zhou R."/>
        </authorList>
    </citation>
    <scope>NUCLEOTIDE SEQUENCE [LARGE SCALE GENOMIC DNA]</scope>
</reference>
<protein>
    <submittedName>
        <fullName evidence="1">Uncharacterized protein</fullName>
    </submittedName>
</protein>
<keyword evidence="2" id="KW-1185">Reference proteome</keyword>
<dbReference type="EMBL" id="CM042883">
    <property type="protein sequence ID" value="KAI4374786.1"/>
    <property type="molecule type" value="Genomic_DNA"/>
</dbReference>
<organism evidence="1 2">
    <name type="scientific">Melastoma candidum</name>
    <dbReference type="NCBI Taxonomy" id="119954"/>
    <lineage>
        <taxon>Eukaryota</taxon>
        <taxon>Viridiplantae</taxon>
        <taxon>Streptophyta</taxon>
        <taxon>Embryophyta</taxon>
        <taxon>Tracheophyta</taxon>
        <taxon>Spermatophyta</taxon>
        <taxon>Magnoliopsida</taxon>
        <taxon>eudicotyledons</taxon>
        <taxon>Gunneridae</taxon>
        <taxon>Pentapetalae</taxon>
        <taxon>rosids</taxon>
        <taxon>malvids</taxon>
        <taxon>Myrtales</taxon>
        <taxon>Melastomataceae</taxon>
        <taxon>Melastomatoideae</taxon>
        <taxon>Melastomateae</taxon>
        <taxon>Melastoma</taxon>
    </lineage>
</organism>
<evidence type="ECO:0000313" key="2">
    <source>
        <dbReference type="Proteomes" id="UP001057402"/>
    </source>
</evidence>
<proteinExistence type="predicted"/>
<name>A0ACB9R945_9MYRT</name>